<feature type="region of interest" description="Disordered" evidence="1">
    <location>
        <begin position="742"/>
        <end position="767"/>
    </location>
</feature>
<reference evidence="2 3" key="1">
    <citation type="submission" date="2017-03" db="EMBL/GenBank/DDBJ databases">
        <title>Widespread Adenine N6-methylation of Active Genes in Fungi.</title>
        <authorList>
            <consortium name="DOE Joint Genome Institute"/>
            <person name="Mondo S.J."/>
            <person name="Dannebaum R.O."/>
            <person name="Kuo R.C."/>
            <person name="Louie K.B."/>
            <person name="Bewick A.J."/>
            <person name="Labutti K."/>
            <person name="Haridas S."/>
            <person name="Kuo A."/>
            <person name="Salamov A."/>
            <person name="Ahrendt S.R."/>
            <person name="Lau R."/>
            <person name="Bowen B.P."/>
            <person name="Lipzen A."/>
            <person name="Sullivan W."/>
            <person name="Andreopoulos W.B."/>
            <person name="Clum A."/>
            <person name="Lindquist E."/>
            <person name="Daum C."/>
            <person name="Northen T.R."/>
            <person name="Ramamoorthy G."/>
            <person name="Schmitz R.J."/>
            <person name="Gryganskyi A."/>
            <person name="Culley D."/>
            <person name="Magnuson J."/>
            <person name="James T.Y."/>
            <person name="O'Malley M.A."/>
            <person name="Stajich J.E."/>
            <person name="Spatafora J.W."/>
            <person name="Visel A."/>
            <person name="Grigoriev I.V."/>
        </authorList>
    </citation>
    <scope>NUCLEOTIDE SEQUENCE [LARGE SCALE GENOMIC DNA]</scope>
    <source>
        <strain evidence="2 3">NRRL Y-17943</strain>
    </source>
</reference>
<evidence type="ECO:0000313" key="3">
    <source>
        <dbReference type="Proteomes" id="UP000193218"/>
    </source>
</evidence>
<sequence length="863" mass="96284">MHCIAGDAHCVLGVPVLFPELLSSGGLQATIPSATHHAPTRPVDMYHAIERGRRIPQSLGHCVYGIHQILVDVWVHHHSAWPIAGLSHGKSQMLGRVGQSSASASRTGYNAAVRRAPCGFAEAMASTYASSSTSHHRTFTSTSRRKAGKRKKDQEWMQGSAFKLAQAMRDKIEKPLEISSSEPVELPGLVDFRRVLGRPRVRDHKKPYEERKALYEKGFDRVNKAFNVKQLREILGAQSDMLAVSGGPIKKGNKYATKPIIVQQLMENEGWSVPVDERSAHLIVSELLDIPPNELWLFLRDTQYLQRFMIQQGVVFSVVEVEGDMPGVRLKIEGPASAIDQVKYDLKGKRKYMTLSNIDHEDMNGFRLEPALAHFLSLITGAYIESYESGYRVSSMRPASVQSARNLIMLATLRARILPRARPLIALQSPGLEMPLFETRDLALIPFFPSPSYLIPWDSLTTSFAALLFRLKRPAQWHSMSGIPGPSGGPTLANSTVHSIWDPEQARVTLPASFQELHQQIRSRFPSTEQVASTITFGHMLVRQTSSAPESALSPPIRGKMPVEKFAPHLAESFRPVFTPGLVLSAVHSPPTSRTKRMRRLRYRTLDGSRAASFIFTHPAGEHENQITPDDNGQSQNWLSKLDDMLAKMSGSSQPAWLAEERDNASNDNERSSAPDPAPSEDLSDIFDAQFSAIHEIDILMPDHPNDARLSMSSSEVIPQEDIPDDVLSFFDAYTENLTRLKPVDSGALDPHESGQSQPSKPKLLPPPAEITITRGEDDIHLVLEAHEDVEIVEDDIQDKTVVRRLVRVKDMTIGVDRLASHSEVECNGSNFEPFWTEINDSMRYEPEVSLFLPPRWTSWSSY</sequence>
<dbReference type="OrthoDB" id="3362817at2759"/>
<gene>
    <name evidence="2" type="ORF">BD324DRAFT_654907</name>
</gene>
<dbReference type="AlphaFoldDB" id="A0A1Y1UQL5"/>
<dbReference type="EMBL" id="NBSH01000002">
    <property type="protein sequence ID" value="ORX39774.1"/>
    <property type="molecule type" value="Genomic_DNA"/>
</dbReference>
<dbReference type="RefSeq" id="XP_021873559.1">
    <property type="nucleotide sequence ID" value="XM_022018806.1"/>
</dbReference>
<proteinExistence type="predicted"/>
<name>A0A1Y1UQL5_9TREE</name>
<feature type="compositionally biased region" description="Basic residues" evidence="1">
    <location>
        <begin position="134"/>
        <end position="151"/>
    </location>
</feature>
<feature type="region of interest" description="Disordered" evidence="1">
    <location>
        <begin position="131"/>
        <end position="155"/>
    </location>
</feature>
<dbReference type="InParanoid" id="A0A1Y1UQL5"/>
<keyword evidence="3" id="KW-1185">Reference proteome</keyword>
<dbReference type="Proteomes" id="UP000193218">
    <property type="component" value="Unassembled WGS sequence"/>
</dbReference>
<accession>A0A1Y1UQL5</accession>
<evidence type="ECO:0000313" key="2">
    <source>
        <dbReference type="EMBL" id="ORX39774.1"/>
    </source>
</evidence>
<dbReference type="GeneID" id="33560615"/>
<dbReference type="STRING" id="4999.A0A1Y1UQL5"/>
<comment type="caution">
    <text evidence="2">The sequence shown here is derived from an EMBL/GenBank/DDBJ whole genome shotgun (WGS) entry which is preliminary data.</text>
</comment>
<feature type="region of interest" description="Disordered" evidence="1">
    <location>
        <begin position="650"/>
        <end position="683"/>
    </location>
</feature>
<protein>
    <submittedName>
        <fullName evidence="2">Uncharacterized protein</fullName>
    </submittedName>
</protein>
<evidence type="ECO:0000256" key="1">
    <source>
        <dbReference type="SAM" id="MobiDB-lite"/>
    </source>
</evidence>
<organism evidence="2 3">
    <name type="scientific">Kockovaella imperatae</name>
    <dbReference type="NCBI Taxonomy" id="4999"/>
    <lineage>
        <taxon>Eukaryota</taxon>
        <taxon>Fungi</taxon>
        <taxon>Dikarya</taxon>
        <taxon>Basidiomycota</taxon>
        <taxon>Agaricomycotina</taxon>
        <taxon>Tremellomycetes</taxon>
        <taxon>Tremellales</taxon>
        <taxon>Cuniculitremaceae</taxon>
        <taxon>Kockovaella</taxon>
    </lineage>
</organism>
<feature type="compositionally biased region" description="Basic and acidic residues" evidence="1">
    <location>
        <begin position="659"/>
        <end position="673"/>
    </location>
</feature>